<dbReference type="InterPro" id="IPR058525">
    <property type="entry name" value="DUF8212"/>
</dbReference>
<evidence type="ECO:0000256" key="2">
    <source>
        <dbReference type="SAM" id="Phobius"/>
    </source>
</evidence>
<name>A0A8H5E0L6_9HYPO</name>
<feature type="region of interest" description="Disordered" evidence="1">
    <location>
        <begin position="742"/>
        <end position="783"/>
    </location>
</feature>
<dbReference type="InterPro" id="IPR010730">
    <property type="entry name" value="HET"/>
</dbReference>
<feature type="compositionally biased region" description="Polar residues" evidence="1">
    <location>
        <begin position="675"/>
        <end position="686"/>
    </location>
</feature>
<feature type="region of interest" description="Disordered" evidence="1">
    <location>
        <begin position="675"/>
        <end position="703"/>
    </location>
</feature>
<evidence type="ECO:0000259" key="3">
    <source>
        <dbReference type="Pfam" id="PF06985"/>
    </source>
</evidence>
<evidence type="ECO:0000313" key="6">
    <source>
        <dbReference type="Proteomes" id="UP000573603"/>
    </source>
</evidence>
<feature type="domain" description="Heterokaryon incompatibility" evidence="3">
    <location>
        <begin position="21"/>
        <end position="110"/>
    </location>
</feature>
<reference evidence="5 6" key="1">
    <citation type="journal article" date="2020" name="BMC Genomics">
        <title>Correction to: Identification and distribution of gene clusters required for synthesis of sphingolipid metabolism inhibitors in diverse species of the filamentous fungus Fusarium.</title>
        <authorList>
            <person name="Kim H.S."/>
            <person name="Lohmar J.M."/>
            <person name="Busman M."/>
            <person name="Brown D.W."/>
            <person name="Naumann T.A."/>
            <person name="Divon H.H."/>
            <person name="Lysoe E."/>
            <person name="Uhlig S."/>
            <person name="Proctor R.H."/>
        </authorList>
    </citation>
    <scope>NUCLEOTIDE SEQUENCE [LARGE SCALE GENOMIC DNA]</scope>
    <source>
        <strain evidence="5 6">NRRL 25214</strain>
    </source>
</reference>
<sequence length="783" mass="86695">MWLINTTTITLEDKNISTTPYAILSHTWGEDEVTFEDMMKGQEKGKKGYVKILHTCRLAKERGIAYAWVDTCCVDKRSSAELAEAINSMFNWYKLSKVCFAYLEDLNVHRGPQDDELDGLSSCRWFTRGWTLQELIASRDLEFYDSMWKYRGTKAKLQTKISEITGIDIAVLENNAILETIPVAKRMSWAANRETTRIEDLAYCLLGMFGVNMPMLYGEGTKAFGRLQEEIIKETTDLSIFAWKVDSAGGFRGILARSPSEFSHCRNLRRAPTMRYGYEYSMTNKGLRMETYLGASKDEEYLLNLACMIPNDRGDASRIGVYLTKTADGFVRSRPSELFETQDSLLWAGPRHKIFIRKHVTSFGSENLRTLLNMNLGANFNIRPGIQLASFAAKPADLWDTLRQEFVTDNSEKFTGFLNFQLTDTGKSFVSPRIYVVCGLSVHSTSGNLKPWMGIYSSAEKRRHGKIIGCVDGYYDSYGEEYYLHQLRDCVLATGNDLPQEISLPSSDAAHRLYLSLGVIQRSPGCLYTITQGVLDDTDCWPPRKSSISAGNAVNGWGFYSPAFECPQGYEKACTATGPETGNFNFQFSIQNNERVIGCCPSGYTCAQPGGPQTCTTIASRGSLQVASCSKQQTVLNWLTLPATVTDETSTVSLDGITIFAPMIQLNYHEKDLSLSSGSTRSTKTVSAPAETGTDESFSYSSSSGGLSTGAKAGIGAGVGVVGLAIIGAAFYLWRRRKRATPPAAELETKEDTKNAGSVLTYGSPPPQYPPVELDATNSRHEM</sequence>
<dbReference type="AlphaFoldDB" id="A0A8H5E0L6"/>
<evidence type="ECO:0008006" key="7">
    <source>
        <dbReference type="Google" id="ProtNLM"/>
    </source>
</evidence>
<comment type="caution">
    <text evidence="5">The sequence shown here is derived from an EMBL/GenBank/DDBJ whole genome shotgun (WGS) entry which is preliminary data.</text>
</comment>
<accession>A0A8H5E0L6</accession>
<keyword evidence="6" id="KW-1185">Reference proteome</keyword>
<dbReference type="PANTHER" id="PTHR10622">
    <property type="entry name" value="HET DOMAIN-CONTAINING PROTEIN"/>
    <property type="match status" value="1"/>
</dbReference>
<dbReference type="Proteomes" id="UP000573603">
    <property type="component" value="Unassembled WGS sequence"/>
</dbReference>
<protein>
    <recommendedName>
        <fullName evidence="7">Heterokaryon incompatibility domain-containing protein</fullName>
    </recommendedName>
</protein>
<organism evidence="5 6">
    <name type="scientific">Fusarium anthophilum</name>
    <dbReference type="NCBI Taxonomy" id="48485"/>
    <lineage>
        <taxon>Eukaryota</taxon>
        <taxon>Fungi</taxon>
        <taxon>Dikarya</taxon>
        <taxon>Ascomycota</taxon>
        <taxon>Pezizomycotina</taxon>
        <taxon>Sordariomycetes</taxon>
        <taxon>Hypocreomycetidae</taxon>
        <taxon>Hypocreales</taxon>
        <taxon>Nectriaceae</taxon>
        <taxon>Fusarium</taxon>
        <taxon>Fusarium fujikuroi species complex</taxon>
    </lineage>
</organism>
<keyword evidence="2" id="KW-0812">Transmembrane</keyword>
<keyword evidence="2" id="KW-1133">Transmembrane helix</keyword>
<evidence type="ECO:0000259" key="4">
    <source>
        <dbReference type="Pfam" id="PF26640"/>
    </source>
</evidence>
<dbReference type="Pfam" id="PF26640">
    <property type="entry name" value="DUF8212"/>
    <property type="match status" value="1"/>
</dbReference>
<feature type="domain" description="DUF8212" evidence="4">
    <location>
        <begin position="222"/>
        <end position="244"/>
    </location>
</feature>
<dbReference type="PANTHER" id="PTHR10622:SF12">
    <property type="entry name" value="HET DOMAIN-CONTAINING PROTEIN"/>
    <property type="match status" value="1"/>
</dbReference>
<proteinExistence type="predicted"/>
<dbReference type="EMBL" id="JABEVY010000201">
    <property type="protein sequence ID" value="KAF5242778.1"/>
    <property type="molecule type" value="Genomic_DNA"/>
</dbReference>
<gene>
    <name evidence="5" type="ORF">FANTH_8514</name>
</gene>
<evidence type="ECO:0000256" key="1">
    <source>
        <dbReference type="SAM" id="MobiDB-lite"/>
    </source>
</evidence>
<dbReference type="Pfam" id="PF06985">
    <property type="entry name" value="HET"/>
    <property type="match status" value="1"/>
</dbReference>
<evidence type="ECO:0000313" key="5">
    <source>
        <dbReference type="EMBL" id="KAF5242778.1"/>
    </source>
</evidence>
<feature type="transmembrane region" description="Helical" evidence="2">
    <location>
        <begin position="713"/>
        <end position="734"/>
    </location>
</feature>
<keyword evidence="2" id="KW-0472">Membrane</keyword>